<organism evidence="1">
    <name type="scientific">viral metagenome</name>
    <dbReference type="NCBI Taxonomy" id="1070528"/>
    <lineage>
        <taxon>unclassified sequences</taxon>
        <taxon>metagenomes</taxon>
        <taxon>organismal metagenomes</taxon>
    </lineage>
</organism>
<name>A0A2V0R9S1_9ZZZZ</name>
<dbReference type="SUPFAM" id="SSF52540">
    <property type="entry name" value="P-loop containing nucleoside triphosphate hydrolases"/>
    <property type="match status" value="1"/>
</dbReference>
<protein>
    <submittedName>
        <fullName evidence="1">Uncharacterized protein</fullName>
    </submittedName>
</protein>
<proteinExistence type="predicted"/>
<reference evidence="1" key="1">
    <citation type="submission" date="2017-04" db="EMBL/GenBank/DDBJ databases">
        <title>Unveiling RNA virosphere associated with marine microorganisms.</title>
        <authorList>
            <person name="Urayama S."/>
            <person name="Takaki Y."/>
            <person name="Nishi S."/>
            <person name="Yoshida Y."/>
            <person name="Deguchi S."/>
            <person name="Takai K."/>
            <person name="Nunoura T."/>
        </authorList>
    </citation>
    <scope>NUCLEOTIDE SEQUENCE</scope>
</reference>
<accession>A0A2V0R9S1</accession>
<dbReference type="InterPro" id="IPR027417">
    <property type="entry name" value="P-loop_NTPase"/>
</dbReference>
<comment type="caution">
    <text evidence="1">The sequence shown here is derived from an EMBL/GenBank/DDBJ whole genome shotgun (WGS) entry which is preliminary data.</text>
</comment>
<dbReference type="AlphaFoldDB" id="A0A2V0R9S1"/>
<sequence>MVTPKVLIIGPSGSGKTSALNAVARMHGVSSTLDLDLLGNHPSPDDYSKWFLDVPSIRKLVESHNPLLAAGISTNVRSWIGLEWTHVIMLLPDAELLEKQGPARDKKQGRREVPAEQYAEWARLAELYFKDLPTNPNSKVIEVRYSNINKMITRVMGIYHELFGARPL</sequence>
<evidence type="ECO:0000313" key="1">
    <source>
        <dbReference type="EMBL" id="GBH22049.1"/>
    </source>
</evidence>
<dbReference type="EMBL" id="BDQA01000575">
    <property type="protein sequence ID" value="GBH22049.1"/>
    <property type="molecule type" value="Genomic_RNA"/>
</dbReference>